<dbReference type="SUPFAM" id="SSF52047">
    <property type="entry name" value="RNI-like"/>
    <property type="match status" value="1"/>
</dbReference>
<gene>
    <name evidence="1" type="ORF">G6F64_000466</name>
</gene>
<reference evidence="1" key="1">
    <citation type="journal article" date="2020" name="Microb. Genom.">
        <title>Genetic diversity of clinical and environmental Mucorales isolates obtained from an investigation of mucormycosis cases among solid organ transplant recipients.</title>
        <authorList>
            <person name="Nguyen M.H."/>
            <person name="Kaul D."/>
            <person name="Muto C."/>
            <person name="Cheng S.J."/>
            <person name="Richter R.A."/>
            <person name="Bruno V.M."/>
            <person name="Liu G."/>
            <person name="Beyhan S."/>
            <person name="Sundermann A.J."/>
            <person name="Mounaud S."/>
            <person name="Pasculle A.W."/>
            <person name="Nierman W.C."/>
            <person name="Driscoll E."/>
            <person name="Cumbie R."/>
            <person name="Clancy C.J."/>
            <person name="Dupont C.L."/>
        </authorList>
    </citation>
    <scope>NUCLEOTIDE SEQUENCE</scope>
    <source>
        <strain evidence="1">GL11</strain>
    </source>
</reference>
<protein>
    <recommendedName>
        <fullName evidence="3">F-box domain-containing protein</fullName>
    </recommendedName>
</protein>
<proteinExistence type="predicted"/>
<dbReference type="Proteomes" id="UP000716291">
    <property type="component" value="Unassembled WGS sequence"/>
</dbReference>
<evidence type="ECO:0008006" key="3">
    <source>
        <dbReference type="Google" id="ProtNLM"/>
    </source>
</evidence>
<accession>A0A9P6XKE1</accession>
<comment type="caution">
    <text evidence="1">The sequence shown here is derived from an EMBL/GenBank/DDBJ whole genome shotgun (WGS) entry which is preliminary data.</text>
</comment>
<evidence type="ECO:0000313" key="1">
    <source>
        <dbReference type="EMBL" id="KAG1315678.1"/>
    </source>
</evidence>
<dbReference type="PANTHER" id="PTHR38926">
    <property type="entry name" value="F-BOX DOMAIN CONTAINING PROTEIN, EXPRESSED"/>
    <property type="match status" value="1"/>
</dbReference>
<dbReference type="OrthoDB" id="2202186at2759"/>
<dbReference type="PANTHER" id="PTHR38926:SF72">
    <property type="entry name" value="IM:7136021-RELATED"/>
    <property type="match status" value="1"/>
</dbReference>
<dbReference type="AlphaFoldDB" id="A0A9P6XKE1"/>
<organism evidence="1 2">
    <name type="scientific">Rhizopus oryzae</name>
    <name type="common">Mucormycosis agent</name>
    <name type="synonym">Rhizopus arrhizus var. delemar</name>
    <dbReference type="NCBI Taxonomy" id="64495"/>
    <lineage>
        <taxon>Eukaryota</taxon>
        <taxon>Fungi</taxon>
        <taxon>Fungi incertae sedis</taxon>
        <taxon>Mucoromycota</taxon>
        <taxon>Mucoromycotina</taxon>
        <taxon>Mucoromycetes</taxon>
        <taxon>Mucorales</taxon>
        <taxon>Mucorineae</taxon>
        <taxon>Rhizopodaceae</taxon>
        <taxon>Rhizopus</taxon>
    </lineage>
</organism>
<sequence length="605" mass="70011">MANWAGLPTEILHSIFELLEGRMRDYERSWESFFPLYDCLLVCKNWTGPALVHLYRQVEIISAVNAEDFIECVTHSPHGRHLHTLLFCELSGARNTGKYLLQIANACPNVKHLEQLDDAPFYWNALSKVGPRRWRMLETVPECDVNNKKQAADYYKCILKFNQTLTRITVPAHHPKSEKGKKMVQEIKTFPKLETILVMDGHNTANPDDYDELIENCPHLKKICICIRESPPENNREPKELDIVPRPSVKNLVLVFNQDPIGFDYMMQKFPNLDSLFLGANFPWVPERQERMDRYLTEKMQTITQYISRVKNFEYSFYGPLNMASGFVTGSTLNVQFTGSGWDSHNILDDLLTKTVNYKGTNDSICINFIGCWKRSEICDLWRLCGHLLSVLTFEFPSPIDEHLVEEFNIIEDILVHCKHLREFEYRSPKLVLPAVDPERVKQPYLEQLDLYTTTMDPEILPIYSRCMPSLKSVLLGSTLVGNRKVELSIDMPETNFEQLTLEFDIHLRQQPKARKPTRVFRLSQLGEPGPFVVFKVEANGKKPKIYEVFIEKSKLFPSKRDALKEVTTPLEKEAIVTIHIRCRSIKHLSFGIGGFHMHNHPLNL</sequence>
<name>A0A9P6XKE1_RHIOR</name>
<dbReference type="EMBL" id="JAANQT010000028">
    <property type="protein sequence ID" value="KAG1315678.1"/>
    <property type="molecule type" value="Genomic_DNA"/>
</dbReference>
<keyword evidence="2" id="KW-1185">Reference proteome</keyword>
<evidence type="ECO:0000313" key="2">
    <source>
        <dbReference type="Proteomes" id="UP000716291"/>
    </source>
</evidence>